<dbReference type="InterPro" id="IPR041552">
    <property type="entry name" value="UvrA_DNA-bd"/>
</dbReference>
<evidence type="ECO:0000313" key="19">
    <source>
        <dbReference type="Proteomes" id="UP000798808"/>
    </source>
</evidence>
<evidence type="ECO:0000259" key="17">
    <source>
        <dbReference type="PROSITE" id="PS50893"/>
    </source>
</evidence>
<proteinExistence type="inferred from homology"/>
<evidence type="ECO:0000256" key="9">
    <source>
        <dbReference type="ARBA" id="ARBA00022833"/>
    </source>
</evidence>
<dbReference type="EMBL" id="SMLW01000656">
    <property type="protein sequence ID" value="MTI28201.1"/>
    <property type="molecule type" value="Genomic_DNA"/>
</dbReference>
<evidence type="ECO:0000256" key="1">
    <source>
        <dbReference type="ARBA" id="ARBA00004496"/>
    </source>
</evidence>
<dbReference type="InterPro" id="IPR013815">
    <property type="entry name" value="ATP_grasp_subdomain_1"/>
</dbReference>
<organism evidence="18 19">
    <name type="scientific">Fulvivirga kasyanovii</name>
    <dbReference type="NCBI Taxonomy" id="396812"/>
    <lineage>
        <taxon>Bacteria</taxon>
        <taxon>Pseudomonadati</taxon>
        <taxon>Bacteroidota</taxon>
        <taxon>Cytophagia</taxon>
        <taxon>Cytophagales</taxon>
        <taxon>Fulvivirgaceae</taxon>
        <taxon>Fulvivirga</taxon>
    </lineage>
</organism>
<keyword evidence="5" id="KW-0547">Nucleotide-binding</keyword>
<dbReference type="Pfam" id="PF17760">
    <property type="entry name" value="UvrA_inter"/>
    <property type="match status" value="1"/>
</dbReference>
<dbReference type="InterPro" id="IPR004602">
    <property type="entry name" value="UvrA"/>
</dbReference>
<gene>
    <name evidence="18" type="primary">uvrA</name>
    <name evidence="18" type="ORF">E1163_24810</name>
</gene>
<evidence type="ECO:0000313" key="18">
    <source>
        <dbReference type="EMBL" id="MTI28201.1"/>
    </source>
</evidence>
<comment type="caution">
    <text evidence="18">The sequence shown here is derived from an EMBL/GenBank/DDBJ whole genome shotgun (WGS) entry which is preliminary data.</text>
</comment>
<keyword evidence="11" id="KW-0267">Excision nuclease</keyword>
<keyword evidence="7" id="KW-0228">DNA excision</keyword>
<feature type="domain" description="ABC transporter" evidence="17">
    <location>
        <begin position="600"/>
        <end position="933"/>
    </location>
</feature>
<evidence type="ECO:0000256" key="4">
    <source>
        <dbReference type="ARBA" id="ARBA00022737"/>
    </source>
</evidence>
<evidence type="ECO:0000256" key="16">
    <source>
        <dbReference type="ARBA" id="ARBA00042156"/>
    </source>
</evidence>
<feature type="domain" description="ABC transporter" evidence="17">
    <location>
        <begin position="254"/>
        <end position="583"/>
    </location>
</feature>
<evidence type="ECO:0000256" key="8">
    <source>
        <dbReference type="ARBA" id="ARBA00022771"/>
    </source>
</evidence>
<dbReference type="SUPFAM" id="SSF52540">
    <property type="entry name" value="P-loop containing nucleoside triphosphate hydrolases"/>
    <property type="match status" value="2"/>
</dbReference>
<reference evidence="18 19" key="1">
    <citation type="submission" date="2019-02" db="EMBL/GenBank/DDBJ databases">
        <authorList>
            <person name="Goldberg S.R."/>
            <person name="Haltli B.A."/>
            <person name="Correa H."/>
            <person name="Russell K.G."/>
        </authorList>
    </citation>
    <scope>NUCLEOTIDE SEQUENCE [LARGE SCALE GENOMIC DNA]</scope>
    <source>
        <strain evidence="18 19">JCM 16186</strain>
    </source>
</reference>
<comment type="subcellular location">
    <subcellularLocation>
        <location evidence="1">Cytoplasm</location>
    </subcellularLocation>
</comment>
<evidence type="ECO:0000256" key="11">
    <source>
        <dbReference type="ARBA" id="ARBA00022881"/>
    </source>
</evidence>
<evidence type="ECO:0000256" key="13">
    <source>
        <dbReference type="ARBA" id="ARBA00023204"/>
    </source>
</evidence>
<dbReference type="Gene3D" id="1.10.8.280">
    <property type="entry name" value="ABC transporter ATPase domain-like"/>
    <property type="match status" value="2"/>
</dbReference>
<dbReference type="InterPro" id="IPR041102">
    <property type="entry name" value="UvrA_inter"/>
</dbReference>
<keyword evidence="6" id="KW-0227">DNA damage</keyword>
<protein>
    <recommendedName>
        <fullName evidence="15">UvrABC system protein A</fullName>
    </recommendedName>
    <alternativeName>
        <fullName evidence="16">Excinuclease ABC subunit A</fullName>
    </alternativeName>
</protein>
<evidence type="ECO:0000256" key="2">
    <source>
        <dbReference type="ARBA" id="ARBA00022490"/>
    </source>
</evidence>
<evidence type="ECO:0000256" key="10">
    <source>
        <dbReference type="ARBA" id="ARBA00022840"/>
    </source>
</evidence>
<evidence type="ECO:0000256" key="5">
    <source>
        <dbReference type="ARBA" id="ARBA00022741"/>
    </source>
</evidence>
<dbReference type="InterPro" id="IPR003439">
    <property type="entry name" value="ABC_transporter-like_ATP-bd"/>
</dbReference>
<keyword evidence="8" id="KW-0863">Zinc-finger</keyword>
<dbReference type="PROSITE" id="PS50893">
    <property type="entry name" value="ABC_TRANSPORTER_2"/>
    <property type="match status" value="2"/>
</dbReference>
<dbReference type="Proteomes" id="UP000798808">
    <property type="component" value="Unassembled WGS sequence"/>
</dbReference>
<dbReference type="Gene3D" id="3.30.1490.20">
    <property type="entry name" value="ATP-grasp fold, A domain"/>
    <property type="match status" value="1"/>
</dbReference>
<dbReference type="Gene3D" id="3.40.50.300">
    <property type="entry name" value="P-loop containing nucleotide triphosphate hydrolases"/>
    <property type="match status" value="3"/>
</dbReference>
<keyword evidence="2" id="KW-0963">Cytoplasm</keyword>
<evidence type="ECO:0000256" key="6">
    <source>
        <dbReference type="ARBA" id="ARBA00022763"/>
    </source>
</evidence>
<dbReference type="Gene3D" id="1.20.1580.10">
    <property type="entry name" value="ABC transporter ATPase like domain"/>
    <property type="match status" value="4"/>
</dbReference>
<dbReference type="PANTHER" id="PTHR43152">
    <property type="entry name" value="UVRABC SYSTEM PROTEIN A"/>
    <property type="match status" value="1"/>
</dbReference>
<dbReference type="RefSeq" id="WP_155175502.1">
    <property type="nucleotide sequence ID" value="NZ_BAAAFL010000012.1"/>
</dbReference>
<dbReference type="PANTHER" id="PTHR43152:SF3">
    <property type="entry name" value="UVRABC SYSTEM PROTEIN A"/>
    <property type="match status" value="1"/>
</dbReference>
<name>A0ABW9RVV9_9BACT</name>
<evidence type="ECO:0000256" key="14">
    <source>
        <dbReference type="ARBA" id="ARBA00038000"/>
    </source>
</evidence>
<accession>A0ABW9RVV9</accession>
<keyword evidence="9" id="KW-0862">Zinc</keyword>
<dbReference type="InterPro" id="IPR017871">
    <property type="entry name" value="ABC_transporter-like_CS"/>
</dbReference>
<keyword evidence="13" id="KW-0234">DNA repair</keyword>
<evidence type="ECO:0000256" key="7">
    <source>
        <dbReference type="ARBA" id="ARBA00022769"/>
    </source>
</evidence>
<dbReference type="NCBIfam" id="TIGR00630">
    <property type="entry name" value="uvra"/>
    <property type="match status" value="1"/>
</dbReference>
<dbReference type="PROSITE" id="PS00211">
    <property type="entry name" value="ABC_TRANSPORTER_1"/>
    <property type="match status" value="2"/>
</dbReference>
<keyword evidence="10" id="KW-0067">ATP-binding</keyword>
<keyword evidence="12" id="KW-0238">DNA-binding</keyword>
<keyword evidence="4" id="KW-0677">Repeat</keyword>
<comment type="similarity">
    <text evidence="14">Belongs to the ABC transporter superfamily. UvrA family.</text>
</comment>
<evidence type="ECO:0000256" key="15">
    <source>
        <dbReference type="ARBA" id="ARBA00039316"/>
    </source>
</evidence>
<dbReference type="InterPro" id="IPR027417">
    <property type="entry name" value="P-loop_NTPase"/>
</dbReference>
<evidence type="ECO:0000256" key="12">
    <source>
        <dbReference type="ARBA" id="ARBA00023125"/>
    </source>
</evidence>
<keyword evidence="3" id="KW-0479">Metal-binding</keyword>
<dbReference type="Pfam" id="PF17755">
    <property type="entry name" value="UvrA_DNA-bind"/>
    <property type="match status" value="1"/>
</dbReference>
<evidence type="ECO:0000256" key="3">
    <source>
        <dbReference type="ARBA" id="ARBA00022723"/>
    </source>
</evidence>
<keyword evidence="19" id="KW-1185">Reference proteome</keyword>
<sequence>MQDAKTEQLLDTLNPKEHIIIKRARVNNLKNLSVAIPRNKLVVITGLSGSGKSSLAFDTLFAEGQRMYVESLSSYARQFLGRMEKPEVDYIRGVSPAIAIEQKVNTRNPRSTVGTTTEIYDYLKLLFARIGVTYSPISGQKVSKDTVSDVVKFINQHEEGTKVMVSCPLKLHKERTLEQELKILLSKGYTRILKDEEVVFIEEQLENVKDLGKSPKLEILIDRAVVKPEDEDTQFRLADSVQTAYFEGIGDCYVHIVGKGRSEFSDRFEADGMRFHEPNVNFFSFNNPYGACRTCEGFGKVLGIDPDLVIPDKSLSVYEGAIAPWRSETMKKWLTPLLKDGIRFDFPIHRQYNELTEQEKEVLWTGNDYFKGLNQFFKHLETKTHKIQYRVLLSRYRGRTTCPDCRGTRLRKDASYVKINEKSITDLVLLPIERVIEFFDNIKLTGHEEAIARRLLKEINNRLSYINRVGLGYLTLNRMTATLSGGEFQRIKLATSLGSALVGSMYILDEPSIGLHPRDTKRLVGVLESLRNMGNTVIVVEHEEEVMKAADQIIDIGPDAGIHGGELVFQGTITDLDNADSYTAKYLLGKEQIPVPTHRRKWKDSVKISGAIENNLKNISVQFPLGVLTVITGVSGSGKSTLVKKILYPGVGKILGTVSEATGKFDKLEGDYENITQIEFVDQNPIGKSSRSNPVTYVKAYDAIRQLFADQPLSKQRGYKPSHFSFNVDGGRCETCQGEGVVKIEMQFMADIFLTCESCKGKRFKQEILDVEYDGKNIADVLDLTVEESLEFFADKAPILNKLQPLFDVGLGYIGLGQSSNSLSGGEAQRVKLASYLGKNSRDSKDHILFIFDEPTTGLHFHDITKLLYSINALVDQGHSVIIIEHNMEVIKSADWIIDMGPEGGERGGNVCFAGVPEDMVKLENNHTADFLKEKLS</sequence>